<dbReference type="RefSeq" id="WP_227476582.1">
    <property type="nucleotide sequence ID" value="NZ_JAFMPT010000005.1"/>
</dbReference>
<name>A0ABS8ELV3_9FLAO</name>
<dbReference type="Gene3D" id="4.10.1080.10">
    <property type="entry name" value="TSP type-3 repeat"/>
    <property type="match status" value="1"/>
</dbReference>
<proteinExistence type="predicted"/>
<accession>A0ABS8ELV3</accession>
<gene>
    <name evidence="2" type="ORF">J1C55_06025</name>
</gene>
<feature type="signal peptide" evidence="1">
    <location>
        <begin position="1"/>
        <end position="29"/>
    </location>
</feature>
<organism evidence="2 3">
    <name type="scientific">Winogradskyella immobilis</name>
    <dbReference type="NCBI Taxonomy" id="2816852"/>
    <lineage>
        <taxon>Bacteria</taxon>
        <taxon>Pseudomonadati</taxon>
        <taxon>Bacteroidota</taxon>
        <taxon>Flavobacteriia</taxon>
        <taxon>Flavobacteriales</taxon>
        <taxon>Flavobacteriaceae</taxon>
        <taxon>Winogradskyella</taxon>
    </lineage>
</organism>
<dbReference type="EMBL" id="JAFMPT010000005">
    <property type="protein sequence ID" value="MCC1484138.1"/>
    <property type="molecule type" value="Genomic_DNA"/>
</dbReference>
<dbReference type="InterPro" id="IPR028974">
    <property type="entry name" value="TSP_type-3_rpt"/>
</dbReference>
<reference evidence="3" key="2">
    <citation type="submission" date="2023-07" db="EMBL/GenBank/DDBJ databases">
        <title>Genome of Winogradskyella sp. E313.</title>
        <authorList>
            <person name="Zhou Y."/>
        </authorList>
    </citation>
    <scope>NUCLEOTIDE SEQUENCE [LARGE SCALE GENOMIC DNA]</scope>
    <source>
        <strain evidence="3">E313</strain>
    </source>
</reference>
<comment type="caution">
    <text evidence="2">The sequence shown here is derived from an EMBL/GenBank/DDBJ whole genome shotgun (WGS) entry which is preliminary data.</text>
</comment>
<dbReference type="Proteomes" id="UP000778797">
    <property type="component" value="Unassembled WGS sequence"/>
</dbReference>
<evidence type="ECO:0000256" key="1">
    <source>
        <dbReference type="SAM" id="SignalP"/>
    </source>
</evidence>
<evidence type="ECO:0000313" key="2">
    <source>
        <dbReference type="EMBL" id="MCC1484138.1"/>
    </source>
</evidence>
<sequence>MKIITQLFNKYVKANLFICLIIISFSAYAQDADGDGVNDIDELTCPPPNSFIAINDTFTNNDTGTDGGTASGTVMNLYPFAGVSVDFSFEVINGATWNDGVTTDNEAGVDGAFINVQPNNTSFPAGEFYPADAGPGGIAVGVYTFDFEQSIFMASFNWGGLDNDDRVDFIASNNGVNVPVTITDINLNGDLTITGQSAVSTAGGDNAPDNAIAISAQGPIDRLIVVAGKQSNANSSNVTMQFFELVYCVAEDTDGDGAPDIFDPNNNAPTVSDDSASVDPGNSVTLNILQNDDYLNNNDPNNLGNTIISDTSNGNARGTVSFDPDTGEMTYTPLPGEEGATVTVEYVVCNDVNDDSPGTTTDDICRTAEVTITVSDPDSDGDGVPDSTDICPGGDDNVNADGDSVPDFCDLDDDNDGILDTDECTEVNLLQTAGNDWSAVIGNINDLLIGNVLVKTNYYTDPITSEVFDLRAEIVSTFNAVTGENTTVGTAFSPGTTISFSADNYTIENGNPSEEESFEIEISLVEASSVTAGTPAGIPVVVDNVQVRIFDLDNRNNAPLDFTDIGGFDPAGALIQVGAELERYVLANGSVVYGLDDFTVGDNADNTDEDYAVFVSYPVFTSATIRHGVFGTNTVSGSNRGGVLNLRITACPDTDGDGTPDFQDLDSDNDGCNDVLESGGVDDNNDGVLDGTGFDSDGLVTGGTGGYNGTTGNEIEAVQLTVTTTPTNQTEDEGDPATFIVVATADAATSYTTGTPNYGTPGNANSGINYQWYTGDPDNGGTIINNGGVFSNVTTATLNISDVTGLDGTEFCVLITHDDNVCIREIDCATLTVEDGVPDAIDDTATVAEDTTTSTTINAIGNDDLTDNAT</sequence>
<evidence type="ECO:0008006" key="4">
    <source>
        <dbReference type="Google" id="ProtNLM"/>
    </source>
</evidence>
<feature type="non-terminal residue" evidence="2">
    <location>
        <position position="870"/>
    </location>
</feature>
<keyword evidence="1" id="KW-0732">Signal</keyword>
<evidence type="ECO:0000313" key="3">
    <source>
        <dbReference type="Proteomes" id="UP000778797"/>
    </source>
</evidence>
<keyword evidence="3" id="KW-1185">Reference proteome</keyword>
<protein>
    <recommendedName>
        <fullName evidence="4">Thrombospondin type 3 repeat-containing protein</fullName>
    </recommendedName>
</protein>
<dbReference type="Pfam" id="PF17963">
    <property type="entry name" value="Big_9"/>
    <property type="match status" value="1"/>
</dbReference>
<reference evidence="3" key="1">
    <citation type="submission" date="2021-03" db="EMBL/GenBank/DDBJ databases">
        <title>Genome of Cognatishimia sp. F0-27.</title>
        <authorList>
            <person name="Ping X."/>
        </authorList>
    </citation>
    <scope>NUCLEOTIDE SEQUENCE [LARGE SCALE GENOMIC DNA]</scope>
    <source>
        <strain evidence="3">E313</strain>
    </source>
</reference>
<dbReference type="SUPFAM" id="SSF103647">
    <property type="entry name" value="TSP type-3 repeat"/>
    <property type="match status" value="1"/>
</dbReference>
<feature type="chain" id="PRO_5045050699" description="Thrombospondin type 3 repeat-containing protein" evidence="1">
    <location>
        <begin position="30"/>
        <end position="870"/>
    </location>
</feature>